<gene>
    <name evidence="1" type="ORF">LFYK43_14420</name>
</gene>
<reference evidence="1 2" key="1">
    <citation type="journal article" date="2019" name="Int. J. Syst. Evol. Microbiol.">
        <title>Lactobacillus salitolerans sp. nov., a novel lactic acid bacterium isolated from spent mushroom substrates.</title>
        <authorList>
            <person name="Tohno M."/>
            <person name="Tanizawa Y."/>
            <person name="Kojima Y."/>
            <person name="Sakamoto M."/>
            <person name="Nakamura Y."/>
            <person name="Ohkuma M."/>
            <person name="Kobayashi H."/>
        </authorList>
    </citation>
    <scope>NUCLEOTIDE SEQUENCE [LARGE SCALE GENOMIC DNA]</scope>
    <source>
        <strain evidence="1 2">YK43</strain>
    </source>
</reference>
<keyword evidence="2" id="KW-1185">Reference proteome</keyword>
<evidence type="ECO:0000313" key="1">
    <source>
        <dbReference type="EMBL" id="GBG94983.1"/>
    </source>
</evidence>
<evidence type="ECO:0000313" key="2">
    <source>
        <dbReference type="Proteomes" id="UP000286848"/>
    </source>
</evidence>
<dbReference type="OrthoDB" id="1853834at2"/>
<comment type="caution">
    <text evidence="1">The sequence shown here is derived from an EMBL/GenBank/DDBJ whole genome shotgun (WGS) entry which is preliminary data.</text>
</comment>
<protein>
    <recommendedName>
        <fullName evidence="3">Phage protein</fullName>
    </recommendedName>
</protein>
<dbReference type="EMBL" id="BFFP01000022">
    <property type="protein sequence ID" value="GBG94983.1"/>
    <property type="molecule type" value="Genomic_DNA"/>
</dbReference>
<dbReference type="RefSeq" id="WP_124976883.1">
    <property type="nucleotide sequence ID" value="NZ_BFFP01000022.1"/>
</dbReference>
<organism evidence="1 2">
    <name type="scientific">Ligilactobacillus salitolerans</name>
    <dbReference type="NCBI Taxonomy" id="1808352"/>
    <lineage>
        <taxon>Bacteria</taxon>
        <taxon>Bacillati</taxon>
        <taxon>Bacillota</taxon>
        <taxon>Bacilli</taxon>
        <taxon>Lactobacillales</taxon>
        <taxon>Lactobacillaceae</taxon>
        <taxon>Ligilactobacillus</taxon>
    </lineage>
</organism>
<proteinExistence type="predicted"/>
<dbReference type="Gene3D" id="2.40.30.200">
    <property type="match status" value="1"/>
</dbReference>
<evidence type="ECO:0008006" key="3">
    <source>
        <dbReference type="Google" id="ProtNLM"/>
    </source>
</evidence>
<dbReference type="AlphaFoldDB" id="A0A401ITU8"/>
<dbReference type="Proteomes" id="UP000286848">
    <property type="component" value="Unassembled WGS sequence"/>
</dbReference>
<sequence length="240" mass="26983">MTVTSFTFNDLKSTDFNMYINAEYEIASSASDYQIVEVPGRDGDLIIPNNRYKSFVQELPIIYLGKHKETMQKIDQARQIMLADSKWHDFLFSFDRDYIYRAAYLSSFPVKKTVTGITQTLQFEMMPYKYLTSGQSYQTITNKQVLTNPGTISAKPIIKVTGEGDCTIQIGSAKVSLKGIDTGIIMDTDSQSCTNLAGTRTAFDKMYGDFMSIAKGNQTVTITGDNITKIELLPRWAVRS</sequence>
<accession>A0A401ITU8</accession>
<name>A0A401ITU8_9LACO</name>